<evidence type="ECO:0000256" key="1">
    <source>
        <dbReference type="SAM" id="Phobius"/>
    </source>
</evidence>
<reference evidence="2" key="1">
    <citation type="submission" date="2018-02" db="EMBL/GenBank/DDBJ databases">
        <title>Rhizophora mucronata_Transcriptome.</title>
        <authorList>
            <person name="Meera S.P."/>
            <person name="Sreeshan A."/>
            <person name="Augustine A."/>
        </authorList>
    </citation>
    <scope>NUCLEOTIDE SEQUENCE</scope>
    <source>
        <tissue evidence="2">Leaf</tissue>
    </source>
</reference>
<accession>A0A2P2PH77</accession>
<sequence>MGSHSMLYVIFQFSPLSKMFGANLSSFFFYLK</sequence>
<feature type="transmembrane region" description="Helical" evidence="1">
    <location>
        <begin position="6"/>
        <end position="31"/>
    </location>
</feature>
<name>A0A2P2PH77_RHIMU</name>
<keyword evidence="1" id="KW-0812">Transmembrane</keyword>
<dbReference type="EMBL" id="GGEC01073591">
    <property type="protein sequence ID" value="MBX54075.1"/>
    <property type="molecule type" value="Transcribed_RNA"/>
</dbReference>
<evidence type="ECO:0000313" key="2">
    <source>
        <dbReference type="EMBL" id="MBX54075.1"/>
    </source>
</evidence>
<protein>
    <submittedName>
        <fullName evidence="2">Uncharacterized protein</fullName>
    </submittedName>
</protein>
<dbReference type="AlphaFoldDB" id="A0A2P2PH77"/>
<keyword evidence="1" id="KW-0472">Membrane</keyword>
<proteinExistence type="predicted"/>
<organism evidence="2">
    <name type="scientific">Rhizophora mucronata</name>
    <name type="common">Asiatic mangrove</name>
    <dbReference type="NCBI Taxonomy" id="61149"/>
    <lineage>
        <taxon>Eukaryota</taxon>
        <taxon>Viridiplantae</taxon>
        <taxon>Streptophyta</taxon>
        <taxon>Embryophyta</taxon>
        <taxon>Tracheophyta</taxon>
        <taxon>Spermatophyta</taxon>
        <taxon>Magnoliopsida</taxon>
        <taxon>eudicotyledons</taxon>
        <taxon>Gunneridae</taxon>
        <taxon>Pentapetalae</taxon>
        <taxon>rosids</taxon>
        <taxon>fabids</taxon>
        <taxon>Malpighiales</taxon>
        <taxon>Rhizophoraceae</taxon>
        <taxon>Rhizophora</taxon>
    </lineage>
</organism>
<keyword evidence="1" id="KW-1133">Transmembrane helix</keyword>